<evidence type="ECO:0000313" key="2">
    <source>
        <dbReference type="Proteomes" id="UP000838412"/>
    </source>
</evidence>
<name>A0A8K0AE42_BRALA</name>
<evidence type="ECO:0000313" key="1">
    <source>
        <dbReference type="EMBL" id="CAH1272781.1"/>
    </source>
</evidence>
<gene>
    <name evidence="1" type="primary">Hypp4934</name>
    <name evidence="1" type="ORF">BLAG_LOCUS24338</name>
</gene>
<organism evidence="1 2">
    <name type="scientific">Branchiostoma lanceolatum</name>
    <name type="common">Common lancelet</name>
    <name type="synonym">Amphioxus lanceolatum</name>
    <dbReference type="NCBI Taxonomy" id="7740"/>
    <lineage>
        <taxon>Eukaryota</taxon>
        <taxon>Metazoa</taxon>
        <taxon>Chordata</taxon>
        <taxon>Cephalochordata</taxon>
        <taxon>Leptocardii</taxon>
        <taxon>Amphioxiformes</taxon>
        <taxon>Branchiostomatidae</taxon>
        <taxon>Branchiostoma</taxon>
    </lineage>
</organism>
<reference evidence="1" key="1">
    <citation type="submission" date="2022-01" db="EMBL/GenBank/DDBJ databases">
        <authorList>
            <person name="Braso-Vives M."/>
        </authorList>
    </citation>
    <scope>NUCLEOTIDE SEQUENCE</scope>
</reference>
<accession>A0A8K0AE42</accession>
<dbReference type="EMBL" id="OV696693">
    <property type="protein sequence ID" value="CAH1272781.1"/>
    <property type="molecule type" value="Genomic_DNA"/>
</dbReference>
<proteinExistence type="predicted"/>
<dbReference type="AlphaFoldDB" id="A0A8K0AE42"/>
<keyword evidence="2" id="KW-1185">Reference proteome</keyword>
<dbReference type="Proteomes" id="UP000838412">
    <property type="component" value="Chromosome 8"/>
</dbReference>
<protein>
    <submittedName>
        <fullName evidence="1">Hypp4934 protein</fullName>
    </submittedName>
</protein>
<sequence length="183" mass="20447">MFVGKPDPTVCINSPAPLPTFCLMAGEVTSQDADGMILHDGNVSPSDLLDDYGMQNGMGHPGYGSHQTAPTCTCTHSSPPAARLCFMMRDGQVLDEFGRPLLLPHHHRLTRTRFTLLRLYKRADWLLCCRYDPGYDGPYFMMNGQPVDEYGRPAYQYEVPVDPYGRPITPGDMEGEHPGYGYR</sequence>